<sequence length="1192" mass="127018">MSTLETVRVLRGVDLLDLTFRFVGLAFAEHSAGRRLVRADPRQEGLLVVVLGPQHVTEHAVAEGEPREVPVGSLVAGRTVLVFEVGPQDVIEYSEAGLLEAMRSLPPHVVDAAREADPPAPAPRPGLSRQLPAAVDDPAGRALVLARLLSAQAQLDARYGAAASAPATAAPQRVPQDPFADPASPRTGVELPYRLLLSPSQQARWSHRDAAGEPASGGRVELWHTRLSRTTVRAVWNRDRAPGTGQPEVSRLPLTAQDRTEIVELTSRDGLLTPQGQPCPPQPVDVEQLLLSAAGGWLDSSGQWPRRPRGISLSDWRHRATLGRDHYVRVMREGFLCPFGHRATLVKVTERTFAAPRAAFLSQRFFVVVRQRSRTYDPHEELPASTTDPTADLTNLLFPFTSVRLDTLVTPDLAPEPPTGAAFFPGTAAETPFRFRATAVDHEGRVVEFRTPLLFVPEELSTGAQLARIVDDYNAKSRPPTAAAGVAPDDELELTRAALQGQSVALAPSVQPDDTSVEVADLFWSVAAPPALADPGHAAPGEAAFLPQLSWANATLPAIGALSGGDRVVPVVYAPRYALSGFAHATSGGRTGNPGEVLLHVLASGDDALTMDFHGQAERSGGLLTPSFDVAGLSRKTGPVAGAAAGAEALNKIADGTFDPGDFFHPSEIIRNLDVNLLGVLSLADIVQKIEDATALPALHVPAFLTETVNAVTGFLTGLRRAGDFVANTSTGLPPAAGRVTETARNLARLVGDYLSQHLPGPPAAPPVTLEQIDAAFAAFSTALTDLLTALPRAADPGLRALLDRLRQEAGTWTAAAGQAPALRDALQAAAQGVKLPQTVQTRLEWNPAIQQWPSTDPLFAPHPDGRLSLVADLRGSLRPDVPPGADVSCSLENFDLVLVPPFKAMRLTFRHVRVTQRAGRKPDIDVALEDVAFIGALSFVQTLRRLIPLDGFSDPPGIQVTPAGITARYAMPLPNLAIGVFSLENIRLDAYLDLPFIGRPLEVGFSFCSRQAPFRLTVSMLGGGGFFGIVLTPKRVAVLEAALEFGAAVSMDFGVASGSLSVMAGIYFRLELDTGECRLTGYFRARGEVDVLGIVSASVELCLELSYDVDSGTVYGRARITVSVHIGFWSQSVSIECEKRFLGSGPAAAALAAEAPRPPTFAEMMSPYTDPVTGLRRDPVDEYCTAFAEVS</sequence>
<dbReference type="AlphaFoldDB" id="A0A2G1XAQ2"/>
<dbReference type="OrthoDB" id="516973at2"/>
<evidence type="ECO:0000313" key="2">
    <source>
        <dbReference type="EMBL" id="PHQ48306.1"/>
    </source>
</evidence>
<reference evidence="2 3" key="1">
    <citation type="journal article" date="2017" name="Biochemistry">
        <title>Identification of the Biosynthetic Pathway for the Antibiotic Bicyclomycin.</title>
        <authorList>
            <person name="Patteson J."/>
            <person name="Cai W."/>
            <person name="Johnson R.A."/>
            <person name="Santa Maria K."/>
            <person name="Li B."/>
        </authorList>
    </citation>
    <scope>NUCLEOTIDE SEQUENCE [LARGE SCALE GENOMIC DNA]</scope>
    <source>
        <strain evidence="2 3">ATCC 21532</strain>
    </source>
</reference>
<accession>A0A2G1XAQ2</accession>
<dbReference type="RefSeq" id="WP_099202827.1">
    <property type="nucleotide sequence ID" value="NZ_NHZO01000168.1"/>
</dbReference>
<evidence type="ECO:0000256" key="1">
    <source>
        <dbReference type="SAM" id="MobiDB-lite"/>
    </source>
</evidence>
<organism evidence="2 3">
    <name type="scientific">Streptomyces cinnamoneus</name>
    <name type="common">Streptoverticillium cinnamoneum</name>
    <dbReference type="NCBI Taxonomy" id="53446"/>
    <lineage>
        <taxon>Bacteria</taxon>
        <taxon>Bacillati</taxon>
        <taxon>Actinomycetota</taxon>
        <taxon>Actinomycetes</taxon>
        <taxon>Kitasatosporales</taxon>
        <taxon>Streptomycetaceae</taxon>
        <taxon>Streptomyces</taxon>
        <taxon>Streptomyces cinnamoneus group</taxon>
    </lineage>
</organism>
<protein>
    <submittedName>
        <fullName evidence="2">Uncharacterized protein</fullName>
    </submittedName>
</protein>
<keyword evidence="3" id="KW-1185">Reference proteome</keyword>
<feature type="region of interest" description="Disordered" evidence="1">
    <location>
        <begin position="113"/>
        <end position="132"/>
    </location>
</feature>
<comment type="caution">
    <text evidence="2">The sequence shown here is derived from an EMBL/GenBank/DDBJ whole genome shotgun (WGS) entry which is preliminary data.</text>
</comment>
<feature type="region of interest" description="Disordered" evidence="1">
    <location>
        <begin position="166"/>
        <end position="187"/>
    </location>
</feature>
<name>A0A2G1XAQ2_STRCJ</name>
<dbReference type="EMBL" id="NHZO01000168">
    <property type="protein sequence ID" value="PHQ48306.1"/>
    <property type="molecule type" value="Genomic_DNA"/>
</dbReference>
<gene>
    <name evidence="2" type="ORF">BLA24_33435</name>
</gene>
<dbReference type="Proteomes" id="UP000222531">
    <property type="component" value="Unassembled WGS sequence"/>
</dbReference>
<evidence type="ECO:0000313" key="3">
    <source>
        <dbReference type="Proteomes" id="UP000222531"/>
    </source>
</evidence>
<proteinExistence type="predicted"/>